<evidence type="ECO:0000256" key="1">
    <source>
        <dbReference type="ARBA" id="ARBA00022741"/>
    </source>
</evidence>
<protein>
    <recommendedName>
        <fullName evidence="3">Cas10/Cmr2 second palm domain-containing protein</fullName>
    </recommendedName>
</protein>
<dbReference type="EMBL" id="JANPWE010000013">
    <property type="protein sequence ID" value="MCR6546876.1"/>
    <property type="molecule type" value="Genomic_DNA"/>
</dbReference>
<dbReference type="Proteomes" id="UP001524944">
    <property type="component" value="Unassembled WGS sequence"/>
</dbReference>
<accession>A0ABT1Y7K8</accession>
<proteinExistence type="predicted"/>
<evidence type="ECO:0000259" key="3">
    <source>
        <dbReference type="Pfam" id="PF22335"/>
    </source>
</evidence>
<sequence length="529" mass="60555">MGKVTAVFLDTVSIQKYIFTSNSLKENLGASSLVERIFQEYLHETIEEICGTEIDMEAWFKTPETIQLKTDQTKLVEIGYIGGGNALLLFRSEDMARLFVRKWSLKLLIETPGLQTAAAIDDYFSLNPEEYQKNMERLTKSLDQGKNTLFPNSVLTKHGITADCIYSGNSAEVPYIDAEGREIYISAVSKAKRLPAENNEHHMDKVKEKFLPKGFAFPLEHEQLGQKEGKSYLAIVHIDGNGMGKRFMECKSLVETRKLSWAVRAASENAYKKLIRKLANSMEYFKNHQEEFEIWQDKNNRTILPLRPIVFGGDDITFVTDGRLGVYLAEKFMGILAQEPLEKVKNQNPIYTSAGVAVIKSRYPFYRGYQMAEELCQSAKKAAAKNPDSNWLDFYISQGGYSQALDGIRQKHYRVKEGSLNFGPYLVGENSKGKENTMINLKNGMNELRKWPRAKVKELRNILPMGKETTKRYLENLKARELILPKIEGPSDYYKDGWNNAVTPYFEMLELMEFYPEIDFLSEGELVWI</sequence>
<keyword evidence="1" id="KW-0547">Nucleotide-binding</keyword>
<gene>
    <name evidence="4" type="ORF">NVS47_15375</name>
</gene>
<feature type="domain" description="Cas10/Cmr2 second palm" evidence="3">
    <location>
        <begin position="232"/>
        <end position="386"/>
    </location>
</feature>
<dbReference type="InterPro" id="IPR054767">
    <property type="entry name" value="Cas10-Cmr2_palm2"/>
</dbReference>
<evidence type="ECO:0000313" key="5">
    <source>
        <dbReference type="Proteomes" id="UP001524944"/>
    </source>
</evidence>
<name>A0ABT1Y7K8_9FIRM</name>
<dbReference type="RefSeq" id="WP_089612271.1">
    <property type="nucleotide sequence ID" value="NZ_CP022121.1"/>
</dbReference>
<evidence type="ECO:0000313" key="4">
    <source>
        <dbReference type="EMBL" id="MCR6546876.1"/>
    </source>
</evidence>
<dbReference type="InterPro" id="IPR052117">
    <property type="entry name" value="Cas10/Csm1_subtype-III-A"/>
</dbReference>
<evidence type="ECO:0000256" key="2">
    <source>
        <dbReference type="ARBA" id="ARBA00023118"/>
    </source>
</evidence>
<dbReference type="PANTHER" id="PTHR36528:SF1">
    <property type="entry name" value="CRISPR SYSTEM SINGLE-STRAND-SPECIFIC DEOXYRIBONUCLEASE CAS10_CSM1 (SUBTYPE III-A)"/>
    <property type="match status" value="1"/>
</dbReference>
<keyword evidence="2" id="KW-0051">Antiviral defense</keyword>
<reference evidence="4 5" key="1">
    <citation type="submission" date="2022-08" db="EMBL/GenBank/DDBJ databases">
        <title>Proteogenomics of the novel Dehalobacterium formicoaceticum strain EZ94 highlights a key role of methyltransferases during anaerobic dichloromethane degradation.</title>
        <authorList>
            <person name="Wasmund K."/>
        </authorList>
    </citation>
    <scope>NUCLEOTIDE SEQUENCE [LARGE SCALE GENOMIC DNA]</scope>
    <source>
        <strain evidence="4 5">EZ94</strain>
    </source>
</reference>
<comment type="caution">
    <text evidence="4">The sequence shown here is derived from an EMBL/GenBank/DDBJ whole genome shotgun (WGS) entry which is preliminary data.</text>
</comment>
<dbReference type="PANTHER" id="PTHR36528">
    <property type="entry name" value="CRISPR SYSTEM SINGLE-STRAND-SPECIFIC DEOXYRIBONUCLEASE CAS10/CSM1 (SUBTYPE III-A)"/>
    <property type="match status" value="1"/>
</dbReference>
<dbReference type="Gene3D" id="3.30.70.270">
    <property type="match status" value="1"/>
</dbReference>
<dbReference type="InterPro" id="IPR043128">
    <property type="entry name" value="Rev_trsase/Diguanyl_cyclase"/>
</dbReference>
<organism evidence="4 5">
    <name type="scientific">Dehalobacterium formicoaceticum</name>
    <dbReference type="NCBI Taxonomy" id="51515"/>
    <lineage>
        <taxon>Bacteria</taxon>
        <taxon>Bacillati</taxon>
        <taxon>Bacillota</taxon>
        <taxon>Clostridia</taxon>
        <taxon>Eubacteriales</taxon>
        <taxon>Peptococcaceae</taxon>
        <taxon>Dehalobacterium</taxon>
    </lineage>
</organism>
<dbReference type="Pfam" id="PF22335">
    <property type="entry name" value="Cas10-Cmr2_palm2"/>
    <property type="match status" value="1"/>
</dbReference>
<keyword evidence="5" id="KW-1185">Reference proteome</keyword>